<dbReference type="InParanoid" id="A0C8C3"/>
<dbReference type="RefSeq" id="XP_001434437.1">
    <property type="nucleotide sequence ID" value="XM_001434400.1"/>
</dbReference>
<dbReference type="HOGENOM" id="CLU_1087596_0_0_1"/>
<dbReference type="SMART" id="SM00444">
    <property type="entry name" value="GYF"/>
    <property type="match status" value="1"/>
</dbReference>
<reference evidence="3 4" key="1">
    <citation type="journal article" date="2006" name="Nature">
        <title>Global trends of whole-genome duplications revealed by the ciliate Paramecium tetraurelia.</title>
        <authorList>
            <consortium name="Genoscope"/>
            <person name="Aury J.-M."/>
            <person name="Jaillon O."/>
            <person name="Duret L."/>
            <person name="Noel B."/>
            <person name="Jubin C."/>
            <person name="Porcel B.M."/>
            <person name="Segurens B."/>
            <person name="Daubin V."/>
            <person name="Anthouard V."/>
            <person name="Aiach N."/>
            <person name="Arnaiz O."/>
            <person name="Billaut A."/>
            <person name="Beisson J."/>
            <person name="Blanc I."/>
            <person name="Bouhouche K."/>
            <person name="Camara F."/>
            <person name="Duharcourt S."/>
            <person name="Guigo R."/>
            <person name="Gogendeau D."/>
            <person name="Katinka M."/>
            <person name="Keller A.-M."/>
            <person name="Kissmehl R."/>
            <person name="Klotz C."/>
            <person name="Koll F."/>
            <person name="Le Moue A."/>
            <person name="Lepere C."/>
            <person name="Malinsky S."/>
            <person name="Nowacki M."/>
            <person name="Nowak J.K."/>
            <person name="Plattner H."/>
            <person name="Poulain J."/>
            <person name="Ruiz F."/>
            <person name="Serrano V."/>
            <person name="Zagulski M."/>
            <person name="Dessen P."/>
            <person name="Betermier M."/>
            <person name="Weissenbach J."/>
            <person name="Scarpelli C."/>
            <person name="Schachter V."/>
            <person name="Sperling L."/>
            <person name="Meyer E."/>
            <person name="Cohen J."/>
            <person name="Wincker P."/>
        </authorList>
    </citation>
    <scope>NUCLEOTIDE SEQUENCE [LARGE SCALE GENOMIC DNA]</scope>
    <source>
        <strain evidence="3 4">Stock d4-2</strain>
    </source>
</reference>
<dbReference type="OrthoDB" id="6415790at2759"/>
<dbReference type="OMA" id="ENSECFI"/>
<dbReference type="Gene3D" id="3.30.1490.40">
    <property type="match status" value="1"/>
</dbReference>
<dbReference type="GeneID" id="5020211"/>
<dbReference type="KEGG" id="ptm:GSPATT00036173001"/>
<dbReference type="InterPro" id="IPR003169">
    <property type="entry name" value="GYF"/>
</dbReference>
<keyword evidence="1" id="KW-0175">Coiled coil</keyword>
<evidence type="ECO:0000313" key="4">
    <source>
        <dbReference type="Proteomes" id="UP000000600"/>
    </source>
</evidence>
<dbReference type="InterPro" id="IPR035445">
    <property type="entry name" value="GYF-like_dom_sf"/>
</dbReference>
<dbReference type="eggNOG" id="ENOG502SX3U">
    <property type="taxonomic scope" value="Eukaryota"/>
</dbReference>
<feature type="domain" description="GYF" evidence="2">
    <location>
        <begin position="129"/>
        <end position="190"/>
    </location>
</feature>
<evidence type="ECO:0000256" key="1">
    <source>
        <dbReference type="SAM" id="Coils"/>
    </source>
</evidence>
<dbReference type="SUPFAM" id="SSF55277">
    <property type="entry name" value="GYF domain"/>
    <property type="match status" value="1"/>
</dbReference>
<protein>
    <recommendedName>
        <fullName evidence="2">GYF domain-containing protein</fullName>
    </recommendedName>
</protein>
<dbReference type="STRING" id="5888.A0C8C3"/>
<name>A0C8C3_PARTE</name>
<dbReference type="PROSITE" id="PS50829">
    <property type="entry name" value="GYF"/>
    <property type="match status" value="1"/>
</dbReference>
<feature type="coiled-coil region" evidence="1">
    <location>
        <begin position="211"/>
        <end position="242"/>
    </location>
</feature>
<evidence type="ECO:0000259" key="2">
    <source>
        <dbReference type="PROSITE" id="PS50829"/>
    </source>
</evidence>
<gene>
    <name evidence="3" type="ORF">GSPATT00036173001</name>
</gene>
<dbReference type="Proteomes" id="UP000000600">
    <property type="component" value="Unassembled WGS sequence"/>
</dbReference>
<organism evidence="3 4">
    <name type="scientific">Paramecium tetraurelia</name>
    <dbReference type="NCBI Taxonomy" id="5888"/>
    <lineage>
        <taxon>Eukaryota</taxon>
        <taxon>Sar</taxon>
        <taxon>Alveolata</taxon>
        <taxon>Ciliophora</taxon>
        <taxon>Intramacronucleata</taxon>
        <taxon>Oligohymenophorea</taxon>
        <taxon>Peniculida</taxon>
        <taxon>Parameciidae</taxon>
        <taxon>Paramecium</taxon>
    </lineage>
</organism>
<proteinExistence type="predicted"/>
<evidence type="ECO:0000313" key="3">
    <source>
        <dbReference type="EMBL" id="CAK67040.1"/>
    </source>
</evidence>
<dbReference type="EMBL" id="CT868050">
    <property type="protein sequence ID" value="CAK67040.1"/>
    <property type="molecule type" value="Genomic_DNA"/>
</dbReference>
<accession>A0C8C3</accession>
<dbReference type="AlphaFoldDB" id="A0C8C3"/>
<keyword evidence="4" id="KW-1185">Reference proteome</keyword>
<sequence length="256" mass="29624">MQQKLSRAQLIAHYRQKPIEQMPETFKALCQQYPQAFKALSQNPYQARPIRGFNQEILVYSSNCATPLKTAGIYSSGGGDLFRFDEQQILTPQPKQSNTFDWSQQQLQSIKKEIVFSRSVAGQANHLLSKIWYYVDDYSKVQGINLFLDLGPFSSIQMDNWYLKGYFDDILRIGFKPENSECFIRIYQLKTQKQSKNILKFLRKGSCPPALTASQETATQLKQTVQQQKQDLQQQIELQNQDNAPTIRVPTLRKKK</sequence>